<dbReference type="InterPro" id="IPR029058">
    <property type="entry name" value="AB_hydrolase_fold"/>
</dbReference>
<dbReference type="Pfam" id="PF03403">
    <property type="entry name" value="PAF-AH_p_II"/>
    <property type="match status" value="1"/>
</dbReference>
<dbReference type="InParanoid" id="A0A136JAA6"/>
<dbReference type="AlphaFoldDB" id="A0A136JAA6"/>
<evidence type="ECO:0000313" key="9">
    <source>
        <dbReference type="Proteomes" id="UP000070501"/>
    </source>
</evidence>
<dbReference type="Gene3D" id="3.40.50.1820">
    <property type="entry name" value="alpha/beta hydrolase"/>
    <property type="match status" value="1"/>
</dbReference>
<reference evidence="9" key="1">
    <citation type="submission" date="2016-02" db="EMBL/GenBank/DDBJ databases">
        <title>Draft genome sequence of Microdochium bolleyi, a fungal endophyte of beachgrass.</title>
        <authorList>
            <consortium name="DOE Joint Genome Institute"/>
            <person name="David A.S."/>
            <person name="May G."/>
            <person name="Haridas S."/>
            <person name="Lim J."/>
            <person name="Wang M."/>
            <person name="Labutti K."/>
            <person name="Lipzen A."/>
            <person name="Barry K."/>
            <person name="Grigoriev I.V."/>
        </authorList>
    </citation>
    <scope>NUCLEOTIDE SEQUENCE [LARGE SCALE GENOMIC DNA]</scope>
    <source>
        <strain evidence="9">J235TASD1</strain>
    </source>
</reference>
<evidence type="ECO:0000313" key="8">
    <source>
        <dbReference type="EMBL" id="KXJ94113.1"/>
    </source>
</evidence>
<keyword evidence="9" id="KW-1185">Reference proteome</keyword>
<feature type="active site" description="Charge relay system" evidence="5">
    <location>
        <position position="403"/>
    </location>
</feature>
<sequence length="570" mass="62536">MSREPAYTMLPVREPYSDNPDSTAIDSNEDDVLPADSLQQQQPHVQVQPSRRPRSRLFSWSALRRRLPSWRRLALLAAVLYIAYCFITWQPLFAHNLPPYTGPHGVGAIDVEVPVSDPRIIAPGKLRLSEGGDKDAFQLDTVLFTLYYPAETDAVSNKPLHRWIPKPVELTARGYAAAAGIGNWFTNALFTAALAGLAGSLTIPAQVDIPLGGAPPGAEEIGNTKREDSYPVVVFTHGMASSRTDYTHYCGELASRGYIVAAIEHRDGSSPGSLVMGHDGATSKEVILFKLEDVHLPDTDEQMDVEAFKKAQLAFRQAEIEATVETLQQVNAGEGARLYAANSRLEGENLKQWAGRLNTDEMVLAGHSYGATGVLQALKPLSAKNGTTVRNPKLPFAGAIALDPGKSSGRLNADLAAPLLVVHSNSWSASKSVFYGRPHFSVVRDLVSSNNVDKKNPSWFMTSLGTSHPSVTDAPLIEPLLLSWTTGAKIDVYEGLRQYVYVSEDFMWFLFGNRKGKGEKRGLLKEKAEYPEYDESAGFGKYHGQGEGWRKYWQVHVAPPLMDGEGREES</sequence>
<feature type="active site" description="Nucleophile" evidence="5">
    <location>
        <position position="368"/>
    </location>
</feature>
<dbReference type="InterPro" id="IPR016715">
    <property type="entry name" value="PAF_acetylhydro_eukaryote"/>
</dbReference>
<evidence type="ECO:0000256" key="4">
    <source>
        <dbReference type="PIRNR" id="PIRNR018169"/>
    </source>
</evidence>
<keyword evidence="3 4" id="KW-0443">Lipid metabolism</keyword>
<name>A0A136JAA6_9PEZI</name>
<comment type="catalytic activity">
    <reaction evidence="4">
        <text>a 1-O-alkyl-2-acetyl-sn-glycero-3-phosphocholine + H2O = a 1-O-alkyl-sn-glycero-3-phosphocholine + acetate + H(+)</text>
        <dbReference type="Rhea" id="RHEA:17777"/>
        <dbReference type="ChEBI" id="CHEBI:15377"/>
        <dbReference type="ChEBI" id="CHEBI:15378"/>
        <dbReference type="ChEBI" id="CHEBI:30089"/>
        <dbReference type="ChEBI" id="CHEBI:30909"/>
        <dbReference type="ChEBI" id="CHEBI:36707"/>
        <dbReference type="EC" id="3.1.1.47"/>
    </reaction>
</comment>
<evidence type="ECO:0000256" key="3">
    <source>
        <dbReference type="ARBA" id="ARBA00023098"/>
    </source>
</evidence>
<evidence type="ECO:0000256" key="1">
    <source>
        <dbReference type="ARBA" id="ARBA00022801"/>
    </source>
</evidence>
<feature type="active site" description="Charge relay system" evidence="5">
    <location>
        <position position="468"/>
    </location>
</feature>
<dbReference type="PIRSF" id="PIRSF018169">
    <property type="entry name" value="PAF_acetylhydrolase"/>
    <property type="match status" value="1"/>
</dbReference>
<feature type="compositionally biased region" description="Low complexity" evidence="6">
    <location>
        <begin position="39"/>
        <end position="49"/>
    </location>
</feature>
<dbReference type="OrthoDB" id="2363873at2759"/>
<evidence type="ECO:0000256" key="5">
    <source>
        <dbReference type="PIRSR" id="PIRSR018169-1"/>
    </source>
</evidence>
<keyword evidence="7" id="KW-0812">Transmembrane</keyword>
<dbReference type="EC" id="3.1.1.47" evidence="4"/>
<keyword evidence="1 4" id="KW-0378">Hydrolase</keyword>
<dbReference type="GO" id="GO:0003847">
    <property type="term" value="F:1-alkyl-2-acetylglycerophosphocholine esterase activity"/>
    <property type="evidence" value="ECO:0007669"/>
    <property type="project" value="UniProtKB-UniRule"/>
</dbReference>
<dbReference type="PANTHER" id="PTHR10272">
    <property type="entry name" value="PLATELET-ACTIVATING FACTOR ACETYLHYDROLASE"/>
    <property type="match status" value="1"/>
</dbReference>
<dbReference type="EMBL" id="KQ964247">
    <property type="protein sequence ID" value="KXJ94113.1"/>
    <property type="molecule type" value="Genomic_DNA"/>
</dbReference>
<keyword evidence="2 4" id="KW-0442">Lipid degradation</keyword>
<dbReference type="STRING" id="196109.A0A136JAA6"/>
<proteinExistence type="inferred from homology"/>
<keyword evidence="7" id="KW-1133">Transmembrane helix</keyword>
<gene>
    <name evidence="8" type="ORF">Micbo1qcDRAFT_231674</name>
</gene>
<evidence type="ECO:0000256" key="7">
    <source>
        <dbReference type="SAM" id="Phobius"/>
    </source>
</evidence>
<evidence type="ECO:0000256" key="6">
    <source>
        <dbReference type="SAM" id="MobiDB-lite"/>
    </source>
</evidence>
<dbReference type="GO" id="GO:0016042">
    <property type="term" value="P:lipid catabolic process"/>
    <property type="evidence" value="ECO:0007669"/>
    <property type="project" value="UniProtKB-KW"/>
</dbReference>
<dbReference type="Proteomes" id="UP000070501">
    <property type="component" value="Unassembled WGS sequence"/>
</dbReference>
<dbReference type="PANTHER" id="PTHR10272:SF11">
    <property type="entry name" value="PHOSPHOLIPASE-RELATED"/>
    <property type="match status" value="1"/>
</dbReference>
<feature type="transmembrane region" description="Helical" evidence="7">
    <location>
        <begin position="73"/>
        <end position="93"/>
    </location>
</feature>
<keyword evidence="7" id="KW-0472">Membrane</keyword>
<feature type="region of interest" description="Disordered" evidence="6">
    <location>
        <begin position="1"/>
        <end position="50"/>
    </location>
</feature>
<comment type="similarity">
    <text evidence="4">Belongs to the serine esterase family.</text>
</comment>
<dbReference type="SUPFAM" id="SSF53474">
    <property type="entry name" value="alpha/beta-Hydrolases"/>
    <property type="match status" value="1"/>
</dbReference>
<accession>A0A136JAA6</accession>
<evidence type="ECO:0000256" key="2">
    <source>
        <dbReference type="ARBA" id="ARBA00022963"/>
    </source>
</evidence>
<organism evidence="8 9">
    <name type="scientific">Microdochium bolleyi</name>
    <dbReference type="NCBI Taxonomy" id="196109"/>
    <lineage>
        <taxon>Eukaryota</taxon>
        <taxon>Fungi</taxon>
        <taxon>Dikarya</taxon>
        <taxon>Ascomycota</taxon>
        <taxon>Pezizomycotina</taxon>
        <taxon>Sordariomycetes</taxon>
        <taxon>Xylariomycetidae</taxon>
        <taxon>Xylariales</taxon>
        <taxon>Microdochiaceae</taxon>
        <taxon>Microdochium</taxon>
    </lineage>
</organism>
<protein>
    <recommendedName>
        <fullName evidence="4">Putative phospholipase</fullName>
        <ecNumber evidence="4">3.1.1.47</ecNumber>
    </recommendedName>
</protein>